<dbReference type="EMBL" id="SMCO01000027">
    <property type="protein sequence ID" value="TCV81068.1"/>
    <property type="molecule type" value="Genomic_DNA"/>
</dbReference>
<organism evidence="2 3">
    <name type="scientific">Sulfurirhabdus autotrophica</name>
    <dbReference type="NCBI Taxonomy" id="1706046"/>
    <lineage>
        <taxon>Bacteria</taxon>
        <taxon>Pseudomonadati</taxon>
        <taxon>Pseudomonadota</taxon>
        <taxon>Betaproteobacteria</taxon>
        <taxon>Nitrosomonadales</taxon>
        <taxon>Sulfuricellaceae</taxon>
        <taxon>Sulfurirhabdus</taxon>
    </lineage>
</organism>
<keyword evidence="3" id="KW-1185">Reference proteome</keyword>
<accession>A0A4R3XSP1</accession>
<evidence type="ECO:0000313" key="2">
    <source>
        <dbReference type="EMBL" id="TCV81068.1"/>
    </source>
</evidence>
<sequence length="327" mass="37526">MMQQHKAHVSFFPMPQSDELLDSVVYRYHQLAGHASPRQTFNELFGKFCQVVPKLMTNHTSHLLAKVPPHLFKERQDILAKHLLLPALHRIFGENHIKQAILNTESGARFGTDRIYYCCHTLLLQHSLQCCPLCIQEEQNEMGFAYWHRSHQLHGVATCHKHGCDLIQNCPYCGRQARHPRSMELPESHCLGCGKRWLPTYSFSESVNRLANLAYVTCNSGKMEGTDLVLFAKVVSAITGGNTAAACNDMEASYGSAYFKSIYQKEKDVRGDWLKDAFHREKFNRGEFGPWTLRFRRYSDLLMAVDNLFGSWADFDRYAVNYRKTAA</sequence>
<gene>
    <name evidence="2" type="ORF">EDC63_12726</name>
</gene>
<dbReference type="RefSeq" id="WP_124944950.1">
    <property type="nucleotide sequence ID" value="NZ_BHVT01000005.1"/>
</dbReference>
<evidence type="ECO:0000313" key="3">
    <source>
        <dbReference type="Proteomes" id="UP000295367"/>
    </source>
</evidence>
<dbReference type="Pfam" id="PF06527">
    <property type="entry name" value="TniQ"/>
    <property type="match status" value="1"/>
</dbReference>
<name>A0A4R3XSP1_9PROT</name>
<dbReference type="InterPro" id="IPR009492">
    <property type="entry name" value="TniQ"/>
</dbReference>
<comment type="caution">
    <text evidence="2">The sequence shown here is derived from an EMBL/GenBank/DDBJ whole genome shotgun (WGS) entry which is preliminary data.</text>
</comment>
<dbReference type="OrthoDB" id="470139at2"/>
<protein>
    <submittedName>
        <fullName evidence="2">TniQ protein</fullName>
    </submittedName>
</protein>
<evidence type="ECO:0000259" key="1">
    <source>
        <dbReference type="Pfam" id="PF06527"/>
    </source>
</evidence>
<feature type="domain" description="TniQ" evidence="1">
    <location>
        <begin position="11"/>
        <end position="166"/>
    </location>
</feature>
<dbReference type="Proteomes" id="UP000295367">
    <property type="component" value="Unassembled WGS sequence"/>
</dbReference>
<dbReference type="AlphaFoldDB" id="A0A4R3XSP1"/>
<reference evidence="2 3" key="1">
    <citation type="submission" date="2019-03" db="EMBL/GenBank/DDBJ databases">
        <title>Genomic Encyclopedia of Type Strains, Phase IV (KMG-IV): sequencing the most valuable type-strain genomes for metagenomic binning, comparative biology and taxonomic classification.</title>
        <authorList>
            <person name="Goeker M."/>
        </authorList>
    </citation>
    <scope>NUCLEOTIDE SEQUENCE [LARGE SCALE GENOMIC DNA]</scope>
    <source>
        <strain evidence="2 3">DSM 100309</strain>
    </source>
</reference>
<proteinExistence type="predicted"/>